<name>A0ABV4UAB9_9BACT</name>
<dbReference type="RefSeq" id="WP_425347171.1">
    <property type="nucleotide sequence ID" value="NZ_JBGUBD010000017.1"/>
</dbReference>
<evidence type="ECO:0000256" key="5">
    <source>
        <dbReference type="ARBA" id="ARBA00022989"/>
    </source>
</evidence>
<evidence type="ECO:0000313" key="12">
    <source>
        <dbReference type="EMBL" id="MFA9480247.1"/>
    </source>
</evidence>
<protein>
    <submittedName>
        <fullName evidence="12">Vitamin K epoxide reductase family protein</fullName>
    </submittedName>
</protein>
<evidence type="ECO:0000313" key="13">
    <source>
        <dbReference type="Proteomes" id="UP001575105"/>
    </source>
</evidence>
<feature type="transmembrane region" description="Helical" evidence="10">
    <location>
        <begin position="127"/>
        <end position="153"/>
    </location>
</feature>
<reference evidence="12 13" key="1">
    <citation type="submission" date="2024-08" db="EMBL/GenBank/DDBJ databases">
        <title>Whole-genome sequencing of halo(alkali)philic microorganisms from hypersaline lakes.</title>
        <authorList>
            <person name="Sorokin D.Y."/>
            <person name="Merkel A.Y."/>
            <person name="Messina E."/>
            <person name="Yakimov M."/>
        </authorList>
    </citation>
    <scope>NUCLEOTIDE SEQUENCE [LARGE SCALE GENOMIC DNA]</scope>
    <source>
        <strain evidence="12 13">AB-hyl4</strain>
    </source>
</reference>
<dbReference type="PROSITE" id="PS00194">
    <property type="entry name" value="THIOREDOXIN_1"/>
    <property type="match status" value="1"/>
</dbReference>
<evidence type="ECO:0000256" key="4">
    <source>
        <dbReference type="ARBA" id="ARBA00022719"/>
    </source>
</evidence>
<keyword evidence="7 10" id="KW-0472">Membrane</keyword>
<keyword evidence="3 10" id="KW-0812">Transmembrane</keyword>
<feature type="transmembrane region" description="Helical" evidence="10">
    <location>
        <begin position="63"/>
        <end position="87"/>
    </location>
</feature>
<sequence>MNDSAIQPGPYERPLLWAVRLPAFGALAIGAFLFYESVASAGGVSLPGCGPGSGCDAVLSSRWAYWLGVPVAGPAMGIYALLLAMSWQVGRGRPTDQRRLAAGVMAGAAMAAAGAAVWFIVLQAVVIEAMCAYCMTVHALGMIAAVLTGAVLWQGGALNGRGLGVGAAAAVVGVGVLVGGQLAVPPETTRVLTGSGVVSDTGPGGARTLTLMQGESGVMLTPHDQPVLGSADAEVLLVYLFDYTCAHCRVLHRQLEVVRDWAEGRLAVVMLPVPLDAACHPMYDETPSVHADACELARVALAVWQADASQFETFDHWMTATDETRTLEAARARAAELVGDEALEAALAEAWVQEQPGRNVAVHMLGGAGPLPQLVGPWLWMQGRPASAEQLWDDLSPMLGIETTER</sequence>
<evidence type="ECO:0000256" key="1">
    <source>
        <dbReference type="ARBA" id="ARBA00004141"/>
    </source>
</evidence>
<feature type="transmembrane region" description="Helical" evidence="10">
    <location>
        <begin position="15"/>
        <end position="35"/>
    </location>
</feature>
<dbReference type="CDD" id="cd10546">
    <property type="entry name" value="VKOR"/>
    <property type="match status" value="1"/>
</dbReference>
<feature type="transmembrane region" description="Helical" evidence="10">
    <location>
        <begin position="99"/>
        <end position="121"/>
    </location>
</feature>
<evidence type="ECO:0000256" key="10">
    <source>
        <dbReference type="SAM" id="Phobius"/>
    </source>
</evidence>
<evidence type="ECO:0000256" key="6">
    <source>
        <dbReference type="ARBA" id="ARBA00023002"/>
    </source>
</evidence>
<dbReference type="SUPFAM" id="SSF52833">
    <property type="entry name" value="Thioredoxin-like"/>
    <property type="match status" value="1"/>
</dbReference>
<organism evidence="12 13">
    <name type="scientific">Natronomicrosphaera hydrolytica</name>
    <dbReference type="NCBI Taxonomy" id="3242702"/>
    <lineage>
        <taxon>Bacteria</taxon>
        <taxon>Pseudomonadati</taxon>
        <taxon>Planctomycetota</taxon>
        <taxon>Phycisphaerae</taxon>
        <taxon>Phycisphaerales</taxon>
        <taxon>Phycisphaeraceae</taxon>
        <taxon>Natronomicrosphaera</taxon>
    </lineage>
</organism>
<keyword evidence="6" id="KW-0560">Oxidoreductase</keyword>
<evidence type="ECO:0000256" key="2">
    <source>
        <dbReference type="ARBA" id="ARBA00006214"/>
    </source>
</evidence>
<comment type="subcellular location">
    <subcellularLocation>
        <location evidence="1">Membrane</location>
        <topology evidence="1">Multi-pass membrane protein</topology>
    </subcellularLocation>
</comment>
<dbReference type="PANTHER" id="PTHR34573:SF1">
    <property type="entry name" value="VITAMIN K EPOXIDE REDUCTASE DOMAIN-CONTAINING PROTEIN"/>
    <property type="match status" value="1"/>
</dbReference>
<dbReference type="PANTHER" id="PTHR34573">
    <property type="entry name" value="VKC DOMAIN-CONTAINING PROTEIN"/>
    <property type="match status" value="1"/>
</dbReference>
<dbReference type="InterPro" id="IPR017937">
    <property type="entry name" value="Thioredoxin_CS"/>
</dbReference>
<dbReference type="SMART" id="SM00756">
    <property type="entry name" value="VKc"/>
    <property type="match status" value="1"/>
</dbReference>
<comment type="similarity">
    <text evidence="2">Belongs to the VKOR family.</text>
</comment>
<feature type="domain" description="Vitamin K epoxide reductase" evidence="11">
    <location>
        <begin position="12"/>
        <end position="152"/>
    </location>
</feature>
<comment type="caution">
    <text evidence="12">The sequence shown here is derived from an EMBL/GenBank/DDBJ whole genome shotgun (WGS) entry which is preliminary data.</text>
</comment>
<keyword evidence="4" id="KW-0874">Quinone</keyword>
<keyword evidence="9" id="KW-0676">Redox-active center</keyword>
<gene>
    <name evidence="12" type="ORF">ACERK3_18395</name>
</gene>
<accession>A0ABV4UAB9</accession>
<dbReference type="Gene3D" id="3.40.30.10">
    <property type="entry name" value="Glutaredoxin"/>
    <property type="match status" value="1"/>
</dbReference>
<dbReference type="Gene3D" id="1.20.1440.130">
    <property type="entry name" value="VKOR domain"/>
    <property type="match status" value="1"/>
</dbReference>
<dbReference type="InterPro" id="IPR038354">
    <property type="entry name" value="VKOR_sf"/>
</dbReference>
<keyword evidence="8" id="KW-1015">Disulfide bond</keyword>
<dbReference type="EMBL" id="JBGUBD010000017">
    <property type="protein sequence ID" value="MFA9480247.1"/>
    <property type="molecule type" value="Genomic_DNA"/>
</dbReference>
<dbReference type="Proteomes" id="UP001575105">
    <property type="component" value="Unassembled WGS sequence"/>
</dbReference>
<keyword evidence="5 10" id="KW-1133">Transmembrane helix</keyword>
<evidence type="ECO:0000256" key="3">
    <source>
        <dbReference type="ARBA" id="ARBA00022692"/>
    </source>
</evidence>
<evidence type="ECO:0000256" key="9">
    <source>
        <dbReference type="ARBA" id="ARBA00023284"/>
    </source>
</evidence>
<dbReference type="Pfam" id="PF07884">
    <property type="entry name" value="VKOR"/>
    <property type="match status" value="1"/>
</dbReference>
<dbReference type="InterPro" id="IPR012932">
    <property type="entry name" value="VKOR"/>
</dbReference>
<proteinExistence type="inferred from homology"/>
<feature type="transmembrane region" description="Helical" evidence="10">
    <location>
        <begin position="165"/>
        <end position="184"/>
    </location>
</feature>
<dbReference type="InterPro" id="IPR036249">
    <property type="entry name" value="Thioredoxin-like_sf"/>
</dbReference>
<evidence type="ECO:0000256" key="7">
    <source>
        <dbReference type="ARBA" id="ARBA00023136"/>
    </source>
</evidence>
<keyword evidence="13" id="KW-1185">Reference proteome</keyword>
<evidence type="ECO:0000259" key="11">
    <source>
        <dbReference type="SMART" id="SM00756"/>
    </source>
</evidence>
<evidence type="ECO:0000256" key="8">
    <source>
        <dbReference type="ARBA" id="ARBA00023157"/>
    </source>
</evidence>